<feature type="compositionally biased region" description="Acidic residues" evidence="1">
    <location>
        <begin position="44"/>
        <end position="53"/>
    </location>
</feature>
<evidence type="ECO:0000313" key="2">
    <source>
        <dbReference type="EMBL" id="GAA4322472.1"/>
    </source>
</evidence>
<keyword evidence="3" id="KW-1185">Reference proteome</keyword>
<evidence type="ECO:0000256" key="1">
    <source>
        <dbReference type="SAM" id="MobiDB-lite"/>
    </source>
</evidence>
<protein>
    <submittedName>
        <fullName evidence="2">Uncharacterized protein</fullName>
    </submittedName>
</protein>
<evidence type="ECO:0000313" key="3">
    <source>
        <dbReference type="Proteomes" id="UP001501115"/>
    </source>
</evidence>
<feature type="compositionally biased region" description="Basic and acidic residues" evidence="1">
    <location>
        <begin position="17"/>
        <end position="30"/>
    </location>
</feature>
<feature type="region of interest" description="Disordered" evidence="1">
    <location>
        <begin position="1"/>
        <end position="67"/>
    </location>
</feature>
<organism evidence="2 3">
    <name type="scientific">Streptomyces venetus</name>
    <dbReference type="NCBI Taxonomy" id="1701086"/>
    <lineage>
        <taxon>Bacteria</taxon>
        <taxon>Bacillati</taxon>
        <taxon>Actinomycetota</taxon>
        <taxon>Actinomycetes</taxon>
        <taxon>Kitasatosporales</taxon>
        <taxon>Streptomycetaceae</taxon>
        <taxon>Streptomyces</taxon>
    </lineage>
</organism>
<reference evidence="3" key="1">
    <citation type="journal article" date="2019" name="Int. J. Syst. Evol. Microbiol.">
        <title>The Global Catalogue of Microorganisms (GCM) 10K type strain sequencing project: providing services to taxonomists for standard genome sequencing and annotation.</title>
        <authorList>
            <consortium name="The Broad Institute Genomics Platform"/>
            <consortium name="The Broad Institute Genome Sequencing Center for Infectious Disease"/>
            <person name="Wu L."/>
            <person name="Ma J."/>
        </authorList>
    </citation>
    <scope>NUCLEOTIDE SEQUENCE [LARGE SCALE GENOMIC DNA]</scope>
    <source>
        <strain evidence="3">JCM 31290</strain>
    </source>
</reference>
<dbReference type="EMBL" id="BAABET010000007">
    <property type="protein sequence ID" value="GAA4322472.1"/>
    <property type="molecule type" value="Genomic_DNA"/>
</dbReference>
<sequence>MPVGGVDTGHVCAEGDAGEREGRHEGEQLKHAGKYGTHRRSEPLGEEQSEDEIAQQGDGHHQADSVLGGHSFVTPLATKATSANSAIVVTTKARSAIADSWSGFREGNGLFEETAPWPDPVVR</sequence>
<comment type="caution">
    <text evidence="2">The sequence shown here is derived from an EMBL/GenBank/DDBJ whole genome shotgun (WGS) entry which is preliminary data.</text>
</comment>
<accession>A0ABP8GDR0</accession>
<name>A0ABP8GDR0_9ACTN</name>
<gene>
    <name evidence="2" type="ORF">GCM10023086_47690</name>
</gene>
<dbReference type="Proteomes" id="UP001501115">
    <property type="component" value="Unassembled WGS sequence"/>
</dbReference>
<proteinExistence type="predicted"/>